<sequence length="485" mass="54190">MHFLLQAGFSAVEQPCSFTDRTYENTGCSVAGRSNYLFQICYPDTKLPTACNPASGGRSVKDIAHFDECMLCDRCAPIGTRLGRRINRPSSALRAASISWPRCKECTGCTGILTEFQREYSFLNTSFRHHTGATRAGIYALEQKRPKRSIIKLYNLDDFPNAAAWTNHKETGKKVNRSVINRFELNIAKWIAQLLKDCPVFARVVTRPYIKPLRTVIPGRGWKVDLSEAVSMSFAPGMSFSHIRAGGAQIPPEKLLALLDRINGTHVTLAAIFDLLVLQGDRHAENVHLSEGGRLTLIDNLDKSFVFPNSIFLPQTFISERMYVGNGAVRDAVTKKLASFADGSPSKAAWPRLKLDYRCHEDKRGKLPEGVNECLAKLSSMGPAGIRSRYSMPELTAEQFHSRVLVLKQRGFKKALLEALKNKPIGATMDADGSVVHRYTRRATPERLERQTFPLHPKCCQIENVQSEALVECLPPLSMNYNLNM</sequence>
<dbReference type="EMBL" id="LGRX02001245">
    <property type="protein sequence ID" value="KAK3286493.1"/>
    <property type="molecule type" value="Genomic_DNA"/>
</dbReference>
<comment type="caution">
    <text evidence="1">The sequence shown here is derived from an EMBL/GenBank/DDBJ whole genome shotgun (WGS) entry which is preliminary data.</text>
</comment>
<organism evidence="1 2">
    <name type="scientific">Cymbomonas tetramitiformis</name>
    <dbReference type="NCBI Taxonomy" id="36881"/>
    <lineage>
        <taxon>Eukaryota</taxon>
        <taxon>Viridiplantae</taxon>
        <taxon>Chlorophyta</taxon>
        <taxon>Pyramimonadophyceae</taxon>
        <taxon>Pyramimonadales</taxon>
        <taxon>Pyramimonadaceae</taxon>
        <taxon>Cymbomonas</taxon>
    </lineage>
</organism>
<name>A0AAE0GYI1_9CHLO</name>
<gene>
    <name evidence="1" type="ORF">CYMTET_5953</name>
</gene>
<evidence type="ECO:0008006" key="3">
    <source>
        <dbReference type="Google" id="ProtNLM"/>
    </source>
</evidence>
<evidence type="ECO:0000313" key="1">
    <source>
        <dbReference type="EMBL" id="KAK3286493.1"/>
    </source>
</evidence>
<dbReference type="Proteomes" id="UP001190700">
    <property type="component" value="Unassembled WGS sequence"/>
</dbReference>
<accession>A0AAE0GYI1</accession>
<protein>
    <recommendedName>
        <fullName evidence="3">PI3K/PI4K catalytic domain-containing protein</fullName>
    </recommendedName>
</protein>
<reference evidence="1 2" key="1">
    <citation type="journal article" date="2015" name="Genome Biol. Evol.">
        <title>Comparative Genomics of a Bacterivorous Green Alga Reveals Evolutionary Causalities and Consequences of Phago-Mixotrophic Mode of Nutrition.</title>
        <authorList>
            <person name="Burns J.A."/>
            <person name="Paasch A."/>
            <person name="Narechania A."/>
            <person name="Kim E."/>
        </authorList>
    </citation>
    <scope>NUCLEOTIDE SEQUENCE [LARGE SCALE GENOMIC DNA]</scope>
    <source>
        <strain evidence="1 2">PLY_AMNH</strain>
    </source>
</reference>
<proteinExistence type="predicted"/>
<evidence type="ECO:0000313" key="2">
    <source>
        <dbReference type="Proteomes" id="UP001190700"/>
    </source>
</evidence>
<keyword evidence="2" id="KW-1185">Reference proteome</keyword>
<dbReference type="AlphaFoldDB" id="A0AAE0GYI1"/>